<dbReference type="GeneID" id="17294785"/>
<gene>
    <name evidence="2" type="ORF">GUITHDRAFT_115850</name>
</gene>
<dbReference type="HOGENOM" id="CLU_1879382_0_0_1"/>
<evidence type="ECO:0000313" key="4">
    <source>
        <dbReference type="Proteomes" id="UP000011087"/>
    </source>
</evidence>
<evidence type="ECO:0000256" key="1">
    <source>
        <dbReference type="SAM" id="MobiDB-lite"/>
    </source>
</evidence>
<dbReference type="KEGG" id="gtt:GUITHDRAFT_115850"/>
<dbReference type="EnsemblProtists" id="EKX38088">
    <property type="protein sequence ID" value="EKX38088"/>
    <property type="gene ID" value="GUITHDRAFT_115850"/>
</dbReference>
<dbReference type="EMBL" id="JH993052">
    <property type="protein sequence ID" value="EKX38088.1"/>
    <property type="molecule type" value="Genomic_DNA"/>
</dbReference>
<reference evidence="4" key="2">
    <citation type="submission" date="2012-11" db="EMBL/GenBank/DDBJ databases">
        <authorList>
            <person name="Kuo A."/>
            <person name="Curtis B.A."/>
            <person name="Tanifuji G."/>
            <person name="Burki F."/>
            <person name="Gruber A."/>
            <person name="Irimia M."/>
            <person name="Maruyama S."/>
            <person name="Arias M.C."/>
            <person name="Ball S.G."/>
            <person name="Gile G.H."/>
            <person name="Hirakawa Y."/>
            <person name="Hopkins J.F."/>
            <person name="Rensing S.A."/>
            <person name="Schmutz J."/>
            <person name="Symeonidi A."/>
            <person name="Elias M."/>
            <person name="Eveleigh R.J."/>
            <person name="Herman E.K."/>
            <person name="Klute M.J."/>
            <person name="Nakayama T."/>
            <person name="Obornik M."/>
            <person name="Reyes-Prieto A."/>
            <person name="Armbrust E.V."/>
            <person name="Aves S.J."/>
            <person name="Beiko R.G."/>
            <person name="Coutinho P."/>
            <person name="Dacks J.B."/>
            <person name="Durnford D.G."/>
            <person name="Fast N.M."/>
            <person name="Green B.R."/>
            <person name="Grisdale C."/>
            <person name="Hempe F."/>
            <person name="Henrissat B."/>
            <person name="Hoppner M.P."/>
            <person name="Ishida K.-I."/>
            <person name="Kim E."/>
            <person name="Koreny L."/>
            <person name="Kroth P.G."/>
            <person name="Liu Y."/>
            <person name="Malik S.-B."/>
            <person name="Maier U.G."/>
            <person name="McRose D."/>
            <person name="Mock T."/>
            <person name="Neilson J.A."/>
            <person name="Onodera N.T."/>
            <person name="Poole A.M."/>
            <person name="Pritham E.J."/>
            <person name="Richards T.A."/>
            <person name="Rocap G."/>
            <person name="Roy S.W."/>
            <person name="Sarai C."/>
            <person name="Schaack S."/>
            <person name="Shirato S."/>
            <person name="Slamovits C.H."/>
            <person name="Spencer D.F."/>
            <person name="Suzuki S."/>
            <person name="Worden A.Z."/>
            <person name="Zauner S."/>
            <person name="Barry K."/>
            <person name="Bell C."/>
            <person name="Bharti A.K."/>
            <person name="Crow J.A."/>
            <person name="Grimwood J."/>
            <person name="Kramer R."/>
            <person name="Lindquist E."/>
            <person name="Lucas S."/>
            <person name="Salamov A."/>
            <person name="McFadden G.I."/>
            <person name="Lane C.E."/>
            <person name="Keeling P.J."/>
            <person name="Gray M.W."/>
            <person name="Grigoriev I.V."/>
            <person name="Archibald J.M."/>
        </authorList>
    </citation>
    <scope>NUCLEOTIDE SEQUENCE</scope>
    <source>
        <strain evidence="4">CCMP2712</strain>
    </source>
</reference>
<accession>L1IP96</accession>
<protein>
    <submittedName>
        <fullName evidence="2 3">Uncharacterized protein</fullName>
    </submittedName>
</protein>
<name>L1IP96_GUITC</name>
<evidence type="ECO:0000313" key="2">
    <source>
        <dbReference type="EMBL" id="EKX38088.1"/>
    </source>
</evidence>
<reference evidence="2 4" key="1">
    <citation type="journal article" date="2012" name="Nature">
        <title>Algal genomes reveal evolutionary mosaicism and the fate of nucleomorphs.</title>
        <authorList>
            <consortium name="DOE Joint Genome Institute"/>
            <person name="Curtis B.A."/>
            <person name="Tanifuji G."/>
            <person name="Burki F."/>
            <person name="Gruber A."/>
            <person name="Irimia M."/>
            <person name="Maruyama S."/>
            <person name="Arias M.C."/>
            <person name="Ball S.G."/>
            <person name="Gile G.H."/>
            <person name="Hirakawa Y."/>
            <person name="Hopkins J.F."/>
            <person name="Kuo A."/>
            <person name="Rensing S.A."/>
            <person name="Schmutz J."/>
            <person name="Symeonidi A."/>
            <person name="Elias M."/>
            <person name="Eveleigh R.J."/>
            <person name="Herman E.K."/>
            <person name="Klute M.J."/>
            <person name="Nakayama T."/>
            <person name="Obornik M."/>
            <person name="Reyes-Prieto A."/>
            <person name="Armbrust E.V."/>
            <person name="Aves S.J."/>
            <person name="Beiko R.G."/>
            <person name="Coutinho P."/>
            <person name="Dacks J.B."/>
            <person name="Durnford D.G."/>
            <person name="Fast N.M."/>
            <person name="Green B.R."/>
            <person name="Grisdale C.J."/>
            <person name="Hempel F."/>
            <person name="Henrissat B."/>
            <person name="Hoppner M.P."/>
            <person name="Ishida K."/>
            <person name="Kim E."/>
            <person name="Koreny L."/>
            <person name="Kroth P.G."/>
            <person name="Liu Y."/>
            <person name="Malik S.B."/>
            <person name="Maier U.G."/>
            <person name="McRose D."/>
            <person name="Mock T."/>
            <person name="Neilson J.A."/>
            <person name="Onodera N.T."/>
            <person name="Poole A.M."/>
            <person name="Pritham E.J."/>
            <person name="Richards T.A."/>
            <person name="Rocap G."/>
            <person name="Roy S.W."/>
            <person name="Sarai C."/>
            <person name="Schaack S."/>
            <person name="Shirato S."/>
            <person name="Slamovits C.H."/>
            <person name="Spencer D.F."/>
            <person name="Suzuki S."/>
            <person name="Worden A.Z."/>
            <person name="Zauner S."/>
            <person name="Barry K."/>
            <person name="Bell C."/>
            <person name="Bharti A.K."/>
            <person name="Crow J.A."/>
            <person name="Grimwood J."/>
            <person name="Kramer R."/>
            <person name="Lindquist E."/>
            <person name="Lucas S."/>
            <person name="Salamov A."/>
            <person name="McFadden G.I."/>
            <person name="Lane C.E."/>
            <person name="Keeling P.J."/>
            <person name="Gray M.W."/>
            <person name="Grigoriev I.V."/>
            <person name="Archibald J.M."/>
        </authorList>
    </citation>
    <scope>NUCLEOTIDE SEQUENCE</scope>
    <source>
        <strain evidence="2 4">CCMP2712</strain>
    </source>
</reference>
<dbReference type="AlphaFoldDB" id="L1IP96"/>
<sequence length="136" mass="15290">MGLNEEEDRSKKMKLSAFTRTSILFRQLRSEVLQSIHEIQRRDQVERQHSLEIAERNPLTFPGSESNSPAHPGTPEHESNDVASNCKLTPALQPRPVQTPNTVLKNCVDKCMKNSDSCASMVKNSTPIHDIPEITI</sequence>
<proteinExistence type="predicted"/>
<dbReference type="RefSeq" id="XP_005825068.1">
    <property type="nucleotide sequence ID" value="XM_005825011.1"/>
</dbReference>
<evidence type="ECO:0000313" key="3">
    <source>
        <dbReference type="EnsemblProtists" id="EKX38088"/>
    </source>
</evidence>
<dbReference type="Proteomes" id="UP000011087">
    <property type="component" value="Unassembled WGS sequence"/>
</dbReference>
<reference evidence="3" key="3">
    <citation type="submission" date="2016-03" db="UniProtKB">
        <authorList>
            <consortium name="EnsemblProtists"/>
        </authorList>
    </citation>
    <scope>IDENTIFICATION</scope>
</reference>
<organism evidence="2">
    <name type="scientific">Guillardia theta (strain CCMP2712)</name>
    <name type="common">Cryptophyte</name>
    <dbReference type="NCBI Taxonomy" id="905079"/>
    <lineage>
        <taxon>Eukaryota</taxon>
        <taxon>Cryptophyceae</taxon>
        <taxon>Pyrenomonadales</taxon>
        <taxon>Geminigeraceae</taxon>
        <taxon>Guillardia</taxon>
    </lineage>
</organism>
<feature type="compositionally biased region" description="Basic and acidic residues" evidence="1">
    <location>
        <begin position="40"/>
        <end position="55"/>
    </location>
</feature>
<dbReference type="PaxDb" id="55529-EKX38088"/>
<keyword evidence="4" id="KW-1185">Reference proteome</keyword>
<feature type="region of interest" description="Disordered" evidence="1">
    <location>
        <begin position="40"/>
        <end position="84"/>
    </location>
</feature>